<dbReference type="Pfam" id="PF03134">
    <property type="entry name" value="TB2_DP1_HVA22"/>
    <property type="match status" value="1"/>
</dbReference>
<dbReference type="GO" id="GO:0016020">
    <property type="term" value="C:membrane"/>
    <property type="evidence" value="ECO:0007669"/>
    <property type="project" value="UniProtKB-SubCell"/>
</dbReference>
<keyword evidence="1" id="KW-0472">Membrane</keyword>
<name>A0A922DKN4_CARIL</name>
<dbReference type="InterPro" id="IPR004345">
    <property type="entry name" value="TB2_DP1_HVA22"/>
</dbReference>
<feature type="transmembrane region" description="Helical" evidence="1">
    <location>
        <begin position="75"/>
        <end position="93"/>
    </location>
</feature>
<gene>
    <name evidence="2" type="ORF">I3842_11G004900</name>
</gene>
<keyword evidence="1" id="KW-0812">Transmembrane</keyword>
<comment type="similarity">
    <text evidence="1">Belongs to the DP1 family.</text>
</comment>
<feature type="transmembrane region" description="Helical" evidence="1">
    <location>
        <begin position="44"/>
        <end position="63"/>
    </location>
</feature>
<comment type="caution">
    <text evidence="2">The sequence shown here is derived from an EMBL/GenBank/DDBJ whole genome shotgun (WGS) entry which is preliminary data.</text>
</comment>
<dbReference type="EMBL" id="CM031835">
    <property type="protein sequence ID" value="KAG6686187.1"/>
    <property type="molecule type" value="Genomic_DNA"/>
</dbReference>
<organism evidence="2 3">
    <name type="scientific">Carya illinoinensis</name>
    <name type="common">Pecan</name>
    <dbReference type="NCBI Taxonomy" id="32201"/>
    <lineage>
        <taxon>Eukaryota</taxon>
        <taxon>Viridiplantae</taxon>
        <taxon>Streptophyta</taxon>
        <taxon>Embryophyta</taxon>
        <taxon>Tracheophyta</taxon>
        <taxon>Spermatophyta</taxon>
        <taxon>Magnoliopsida</taxon>
        <taxon>eudicotyledons</taxon>
        <taxon>Gunneridae</taxon>
        <taxon>Pentapetalae</taxon>
        <taxon>rosids</taxon>
        <taxon>fabids</taxon>
        <taxon>Fagales</taxon>
        <taxon>Juglandaceae</taxon>
        <taxon>Carya</taxon>
    </lineage>
</organism>
<dbReference type="PANTHER" id="PTHR12300">
    <property type="entry name" value="HVA22-LIKE PROTEINS"/>
    <property type="match status" value="1"/>
</dbReference>
<proteinExistence type="inferred from homology"/>
<evidence type="ECO:0000313" key="2">
    <source>
        <dbReference type="EMBL" id="KAG6686187.1"/>
    </source>
</evidence>
<evidence type="ECO:0000313" key="3">
    <source>
        <dbReference type="Proteomes" id="UP000811246"/>
    </source>
</evidence>
<comment type="subcellular location">
    <subcellularLocation>
        <location evidence="1">Membrane</location>
        <topology evidence="1">Multi-pass membrane protein</topology>
    </subcellularLocation>
</comment>
<feature type="transmembrane region" description="Helical" evidence="1">
    <location>
        <begin position="12"/>
        <end position="32"/>
    </location>
</feature>
<sequence>MGKLWTLITQVHSLSGPVLMLLYPLYASVMAIESTSKLDDEQWLAYWILYSFLSLMEMLLQPILEWIPIWYDVKLLFMGWLVLPQFLGAAFLYERYVREQMKKYRGRRVMSDHRHHKSPNTINNMKGKHKTFLEFITPKKGEQEAY</sequence>
<dbReference type="PANTHER" id="PTHR12300:SF186">
    <property type="entry name" value="HVA22-LIKE PROTEIN"/>
    <property type="match status" value="1"/>
</dbReference>
<dbReference type="Proteomes" id="UP000811246">
    <property type="component" value="Chromosome 11"/>
</dbReference>
<protein>
    <recommendedName>
        <fullName evidence="1">HVA22-like protein</fullName>
    </recommendedName>
</protein>
<reference evidence="2" key="1">
    <citation type="submission" date="2021-01" db="EMBL/GenBank/DDBJ databases">
        <authorList>
            <person name="Lovell J.T."/>
            <person name="Bentley N."/>
            <person name="Bhattarai G."/>
            <person name="Jenkins J.W."/>
            <person name="Sreedasyam A."/>
            <person name="Alarcon Y."/>
            <person name="Bock C."/>
            <person name="Boston L."/>
            <person name="Carlson J."/>
            <person name="Cervantes K."/>
            <person name="Clermont K."/>
            <person name="Krom N."/>
            <person name="Kubenka K."/>
            <person name="Mamidi S."/>
            <person name="Mattison C."/>
            <person name="Monteros M."/>
            <person name="Pisani C."/>
            <person name="Plott C."/>
            <person name="Rajasekar S."/>
            <person name="Rhein H.S."/>
            <person name="Rohla C."/>
            <person name="Song M."/>
            <person name="Hilaire R.S."/>
            <person name="Shu S."/>
            <person name="Wells L."/>
            <person name="Wang X."/>
            <person name="Webber J."/>
            <person name="Heerema R.J."/>
            <person name="Klein P."/>
            <person name="Conner P."/>
            <person name="Grauke L."/>
            <person name="Grimwood J."/>
            <person name="Schmutz J."/>
            <person name="Randall J.J."/>
        </authorList>
    </citation>
    <scope>NUCLEOTIDE SEQUENCE</scope>
    <source>
        <tissue evidence="2">Leaf</tissue>
    </source>
</reference>
<keyword evidence="1" id="KW-1133">Transmembrane helix</keyword>
<dbReference type="AlphaFoldDB" id="A0A922DKN4"/>
<accession>A0A922DKN4</accession>
<evidence type="ECO:0000256" key="1">
    <source>
        <dbReference type="RuleBase" id="RU362006"/>
    </source>
</evidence>